<name>X6PCS4_RETFI</name>
<keyword evidence="1" id="KW-1133">Transmembrane helix</keyword>
<dbReference type="AlphaFoldDB" id="X6PCS4"/>
<gene>
    <name evidence="2" type="ORF">RFI_01051</name>
</gene>
<feature type="transmembrane region" description="Helical" evidence="1">
    <location>
        <begin position="104"/>
        <end position="124"/>
    </location>
</feature>
<feature type="transmembrane region" description="Helical" evidence="1">
    <location>
        <begin position="32"/>
        <end position="54"/>
    </location>
</feature>
<organism evidence="2 3">
    <name type="scientific">Reticulomyxa filosa</name>
    <dbReference type="NCBI Taxonomy" id="46433"/>
    <lineage>
        <taxon>Eukaryota</taxon>
        <taxon>Sar</taxon>
        <taxon>Rhizaria</taxon>
        <taxon>Retaria</taxon>
        <taxon>Foraminifera</taxon>
        <taxon>Monothalamids</taxon>
        <taxon>Reticulomyxidae</taxon>
        <taxon>Reticulomyxa</taxon>
    </lineage>
</organism>
<sequence length="220" mass="26843">MIFIFIRSCIICFFFKLFLIFYFLISFSKITLHIRIIAFISSIKNIKIFFLYRFSFMRPKMSMIKNFFDKKKKEIFRFFVDYFNVLFLLSQFIFISHLSRFQTFHWTNDLISFFFIIVKHIFNYKCNEAKQEIEQILPNISIDFTFFFALFWSIFCDQQTKYAITFVIFERKIKRAKNEKIPYNSSKFKYSSLGLIIVLNSTTICLFFVIFQKKMIKGIK</sequence>
<feature type="transmembrane region" description="Helical" evidence="1">
    <location>
        <begin position="75"/>
        <end position="98"/>
    </location>
</feature>
<reference evidence="2 3" key="1">
    <citation type="journal article" date="2013" name="Curr. Biol.">
        <title>The Genome of the Foraminiferan Reticulomyxa filosa.</title>
        <authorList>
            <person name="Glockner G."/>
            <person name="Hulsmann N."/>
            <person name="Schleicher M."/>
            <person name="Noegel A.A."/>
            <person name="Eichinger L."/>
            <person name="Gallinger C."/>
            <person name="Pawlowski J."/>
            <person name="Sierra R."/>
            <person name="Euteneuer U."/>
            <person name="Pillet L."/>
            <person name="Moustafa A."/>
            <person name="Platzer M."/>
            <person name="Groth M."/>
            <person name="Szafranski K."/>
            <person name="Schliwa M."/>
        </authorList>
    </citation>
    <scope>NUCLEOTIDE SEQUENCE [LARGE SCALE GENOMIC DNA]</scope>
</reference>
<dbReference type="Proteomes" id="UP000023152">
    <property type="component" value="Unassembled WGS sequence"/>
</dbReference>
<comment type="caution">
    <text evidence="2">The sequence shown here is derived from an EMBL/GenBank/DDBJ whole genome shotgun (WGS) entry which is preliminary data.</text>
</comment>
<proteinExistence type="predicted"/>
<evidence type="ECO:0000313" key="2">
    <source>
        <dbReference type="EMBL" id="ETO36011.1"/>
    </source>
</evidence>
<evidence type="ECO:0000256" key="1">
    <source>
        <dbReference type="SAM" id="Phobius"/>
    </source>
</evidence>
<evidence type="ECO:0000313" key="3">
    <source>
        <dbReference type="Proteomes" id="UP000023152"/>
    </source>
</evidence>
<keyword evidence="1" id="KW-0472">Membrane</keyword>
<keyword evidence="3" id="KW-1185">Reference proteome</keyword>
<feature type="transmembrane region" description="Helical" evidence="1">
    <location>
        <begin position="136"/>
        <end position="155"/>
    </location>
</feature>
<protein>
    <submittedName>
        <fullName evidence="2">Uncharacterized protein</fullName>
    </submittedName>
</protein>
<feature type="transmembrane region" description="Helical" evidence="1">
    <location>
        <begin position="5"/>
        <end position="26"/>
    </location>
</feature>
<dbReference type="EMBL" id="ASPP01001077">
    <property type="protein sequence ID" value="ETO36011.1"/>
    <property type="molecule type" value="Genomic_DNA"/>
</dbReference>
<feature type="transmembrane region" description="Helical" evidence="1">
    <location>
        <begin position="190"/>
        <end position="211"/>
    </location>
</feature>
<keyword evidence="1" id="KW-0812">Transmembrane</keyword>
<accession>X6PCS4</accession>